<accession>A0A6P4AFG9</accession>
<dbReference type="FunCoup" id="A0A6P4AFG9">
    <property type="interactions" value="546"/>
</dbReference>
<feature type="compositionally biased region" description="Polar residues" evidence="1">
    <location>
        <begin position="358"/>
        <end position="369"/>
    </location>
</feature>
<dbReference type="KEGG" id="zju:107427471"/>
<name>A0A6P4AFG9_ZIZJJ</name>
<feature type="compositionally biased region" description="Acidic residues" evidence="1">
    <location>
        <begin position="417"/>
        <end position="428"/>
    </location>
</feature>
<dbReference type="Proteomes" id="UP001652623">
    <property type="component" value="Chromosome 9"/>
</dbReference>
<feature type="compositionally biased region" description="Basic and acidic residues" evidence="1">
    <location>
        <begin position="284"/>
        <end position="302"/>
    </location>
</feature>
<evidence type="ECO:0000313" key="3">
    <source>
        <dbReference type="RefSeq" id="XP_015893329.3"/>
    </source>
</evidence>
<dbReference type="GeneID" id="107427471"/>
<evidence type="ECO:0000256" key="1">
    <source>
        <dbReference type="SAM" id="MobiDB-lite"/>
    </source>
</evidence>
<organism evidence="2 3">
    <name type="scientific">Ziziphus jujuba</name>
    <name type="common">Chinese jujube</name>
    <name type="synonym">Ziziphus sativa</name>
    <dbReference type="NCBI Taxonomy" id="326968"/>
    <lineage>
        <taxon>Eukaryota</taxon>
        <taxon>Viridiplantae</taxon>
        <taxon>Streptophyta</taxon>
        <taxon>Embryophyta</taxon>
        <taxon>Tracheophyta</taxon>
        <taxon>Spermatophyta</taxon>
        <taxon>Magnoliopsida</taxon>
        <taxon>eudicotyledons</taxon>
        <taxon>Gunneridae</taxon>
        <taxon>Pentapetalae</taxon>
        <taxon>rosids</taxon>
        <taxon>fabids</taxon>
        <taxon>Rosales</taxon>
        <taxon>Rhamnaceae</taxon>
        <taxon>Paliureae</taxon>
        <taxon>Ziziphus</taxon>
    </lineage>
</organism>
<gene>
    <name evidence="3" type="primary">LOC107427471</name>
</gene>
<feature type="compositionally biased region" description="Basic and acidic residues" evidence="1">
    <location>
        <begin position="398"/>
        <end position="410"/>
    </location>
</feature>
<proteinExistence type="predicted"/>
<evidence type="ECO:0000313" key="2">
    <source>
        <dbReference type="Proteomes" id="UP001652623"/>
    </source>
</evidence>
<feature type="region of interest" description="Disordered" evidence="1">
    <location>
        <begin position="154"/>
        <end position="175"/>
    </location>
</feature>
<feature type="compositionally biased region" description="Basic and acidic residues" evidence="1">
    <location>
        <begin position="547"/>
        <end position="568"/>
    </location>
</feature>
<feature type="compositionally biased region" description="Polar residues" evidence="1">
    <location>
        <begin position="572"/>
        <end position="583"/>
    </location>
</feature>
<feature type="region of interest" description="Disordered" evidence="1">
    <location>
        <begin position="267"/>
        <end position="436"/>
    </location>
</feature>
<feature type="compositionally biased region" description="Basic and acidic residues" evidence="1">
    <location>
        <begin position="634"/>
        <end position="646"/>
    </location>
</feature>
<protein>
    <submittedName>
        <fullName evidence="3">Uncharacterized protein LOC107427471 isoform X1</fullName>
    </submittedName>
</protein>
<feature type="region of interest" description="Disordered" evidence="1">
    <location>
        <begin position="448"/>
        <end position="469"/>
    </location>
</feature>
<sequence length="679" mass="77014">MEEVQSPQINREEAAGDEFYEKIEAPKFVDFTLPDQYRPDDRYWFCLRVGCDQKHEEELDSEAVYKDFVLRAMAARSPNIKLRKILNRKPQSSSLKCPLTAPPKSSRPRVARLAVISSISQKKVDGKDKGRPLWNVSATPNANSKQSCVANKALTTPRNNNRKQTSNPDTFRSVRNPKATDVMVPKNRIVAKALVFHSPKKVVKTKISVELNTPLRKMCAAMKKLDIADGKKHKLGYNKPLASDTSRKQVRGREVKSRVFDSLRSNIHKDQEGKPSKCMKRKNKDAELKQCHDPVPRERVENDLSDMEIDDKSRDGSLEGDCVQGASKNGEANGHQECLKTVKTSEPSPSDHPLEILSDTSRGDTTSLKSSEERVSGDSDPNTSDHEEKIKPSLRKNNFHENTDGDDKENALVSDNTENDDEVIESDDKENASASDCNRGLNACLERGILGNHDTSENTKKVNQVTKKTLKKNSTSVALNVQEAKYKKPKPTNPKPFRLRTDERRILKEANLEKKLPTPLNEIKSVKQLPATTKSLRKHQNMIQKNENQHEDCEKRMDRRRTNVDQPRRMRTTSLRNQKTSLTDSHKKKGQVKMVQTSEERTKSPMMEKKILKPKRKAMISPKTPDQQLSLIKEATKPCENGEPRSRAPKSRGRRPTTVPKEPNFHTIHVPKSCTRKII</sequence>
<keyword evidence="2" id="KW-1185">Reference proteome</keyword>
<feature type="compositionally biased region" description="Basic and acidic residues" evidence="1">
    <location>
        <begin position="598"/>
        <end position="611"/>
    </location>
</feature>
<dbReference type="AlphaFoldDB" id="A0A6P4AFG9"/>
<dbReference type="PANTHER" id="PTHR37241:SF1">
    <property type="entry name" value="NEUROFILAMENT HEAVY PROTEIN"/>
    <property type="match status" value="1"/>
</dbReference>
<dbReference type="RefSeq" id="XP_015893329.3">
    <property type="nucleotide sequence ID" value="XM_016037843.4"/>
</dbReference>
<feature type="compositionally biased region" description="Basic and acidic residues" evidence="1">
    <location>
        <begin position="370"/>
        <end position="391"/>
    </location>
</feature>
<reference evidence="3" key="1">
    <citation type="submission" date="2025-08" db="UniProtKB">
        <authorList>
            <consortium name="RefSeq"/>
        </authorList>
    </citation>
    <scope>IDENTIFICATION</scope>
    <source>
        <tissue evidence="3">Seedling</tissue>
    </source>
</reference>
<dbReference type="PANTHER" id="PTHR37241">
    <property type="entry name" value="NEUROFILAMENT HEAVY PROTEIN"/>
    <property type="match status" value="1"/>
</dbReference>
<feature type="compositionally biased region" description="Polar residues" evidence="1">
    <location>
        <begin position="154"/>
        <end position="170"/>
    </location>
</feature>
<dbReference type="InParanoid" id="A0A6P4AFG9"/>
<feature type="region of interest" description="Disordered" evidence="1">
    <location>
        <begin position="535"/>
        <end position="667"/>
    </location>
</feature>